<dbReference type="EMBL" id="CM001880">
    <property type="protein sequence ID" value="EOX99839.1"/>
    <property type="molecule type" value="Genomic_DNA"/>
</dbReference>
<sequence length="103" mass="11385">MRTNKNRGSSQLQSSHITIEYEPLPASASVGCCGISFPEDMTNFESIKPLEKVPAITNNWVQESVFDESFIIKVLIASASNFNPSEGTFPLVQAIKNLLKYMS</sequence>
<evidence type="ECO:0000313" key="1">
    <source>
        <dbReference type="EMBL" id="EOX99839.1"/>
    </source>
</evidence>
<name>A0A061E489_THECC</name>
<proteinExistence type="predicted"/>
<accession>A0A061E489</accession>
<dbReference type="HOGENOM" id="CLU_2268695_0_0_1"/>
<keyword evidence="2" id="KW-1185">Reference proteome</keyword>
<gene>
    <name evidence="1" type="ORF">TCM_008811</name>
</gene>
<protein>
    <submittedName>
        <fullName evidence="1">Uncharacterized protein</fullName>
    </submittedName>
</protein>
<evidence type="ECO:0000313" key="2">
    <source>
        <dbReference type="Proteomes" id="UP000026915"/>
    </source>
</evidence>
<organism evidence="1 2">
    <name type="scientific">Theobroma cacao</name>
    <name type="common">Cacao</name>
    <name type="synonym">Cocoa</name>
    <dbReference type="NCBI Taxonomy" id="3641"/>
    <lineage>
        <taxon>Eukaryota</taxon>
        <taxon>Viridiplantae</taxon>
        <taxon>Streptophyta</taxon>
        <taxon>Embryophyta</taxon>
        <taxon>Tracheophyta</taxon>
        <taxon>Spermatophyta</taxon>
        <taxon>Magnoliopsida</taxon>
        <taxon>eudicotyledons</taxon>
        <taxon>Gunneridae</taxon>
        <taxon>Pentapetalae</taxon>
        <taxon>rosids</taxon>
        <taxon>malvids</taxon>
        <taxon>Malvales</taxon>
        <taxon>Malvaceae</taxon>
        <taxon>Byttnerioideae</taxon>
        <taxon>Theobroma</taxon>
    </lineage>
</organism>
<dbReference type="AlphaFoldDB" id="A0A061E489"/>
<dbReference type="InParanoid" id="A0A061E489"/>
<dbReference type="Proteomes" id="UP000026915">
    <property type="component" value="Chromosome 2"/>
</dbReference>
<dbReference type="Gramene" id="EOX99839">
    <property type="protein sequence ID" value="EOX99839"/>
    <property type="gene ID" value="TCM_008811"/>
</dbReference>
<reference evidence="1 2" key="1">
    <citation type="journal article" date="2013" name="Genome Biol.">
        <title>The genome sequence of the most widely cultivated cacao type and its use to identify candidate genes regulating pod color.</title>
        <authorList>
            <person name="Motamayor J.C."/>
            <person name="Mockaitis K."/>
            <person name="Schmutz J."/>
            <person name="Haiminen N."/>
            <person name="Iii D.L."/>
            <person name="Cornejo O."/>
            <person name="Findley S.D."/>
            <person name="Zheng P."/>
            <person name="Utro F."/>
            <person name="Royaert S."/>
            <person name="Saski C."/>
            <person name="Jenkins J."/>
            <person name="Podicheti R."/>
            <person name="Zhao M."/>
            <person name="Scheffler B.E."/>
            <person name="Stack J.C."/>
            <person name="Feltus F.A."/>
            <person name="Mustiga G.M."/>
            <person name="Amores F."/>
            <person name="Phillips W."/>
            <person name="Marelli J.P."/>
            <person name="May G.D."/>
            <person name="Shapiro H."/>
            <person name="Ma J."/>
            <person name="Bustamante C.D."/>
            <person name="Schnell R.J."/>
            <person name="Main D."/>
            <person name="Gilbert D."/>
            <person name="Parida L."/>
            <person name="Kuhn D.N."/>
        </authorList>
    </citation>
    <scope>NUCLEOTIDE SEQUENCE [LARGE SCALE GENOMIC DNA]</scope>
    <source>
        <strain evidence="2">cv. Matina 1-6</strain>
    </source>
</reference>